<evidence type="ECO:0000256" key="5">
    <source>
        <dbReference type="ARBA" id="ARBA00022859"/>
    </source>
</evidence>
<evidence type="ECO:0000256" key="13">
    <source>
        <dbReference type="SAM" id="Phobius"/>
    </source>
</evidence>
<dbReference type="InterPro" id="IPR013106">
    <property type="entry name" value="Ig_V-set"/>
</dbReference>
<keyword evidence="13" id="KW-1133">Transmembrane helix</keyword>
<feature type="non-terminal residue" evidence="15">
    <location>
        <position position="1"/>
    </location>
</feature>
<keyword evidence="11" id="KW-1280">Immunoglobulin</keyword>
<dbReference type="Pfam" id="PF07686">
    <property type="entry name" value="V-set"/>
    <property type="match status" value="2"/>
</dbReference>
<dbReference type="GO" id="GO:0019814">
    <property type="term" value="C:immunoglobulin complex"/>
    <property type="evidence" value="ECO:0007669"/>
    <property type="project" value="UniProtKB-KW"/>
</dbReference>
<evidence type="ECO:0000256" key="10">
    <source>
        <dbReference type="ARBA" id="ARBA00038737"/>
    </source>
</evidence>
<keyword evidence="6" id="KW-1064">Adaptive immunity</keyword>
<feature type="transmembrane region" description="Helical" evidence="13">
    <location>
        <begin position="12"/>
        <end position="31"/>
    </location>
</feature>
<evidence type="ECO:0000256" key="2">
    <source>
        <dbReference type="ARBA" id="ARBA00004613"/>
    </source>
</evidence>
<dbReference type="SMART" id="SM00409">
    <property type="entry name" value="IG"/>
    <property type="match status" value="2"/>
</dbReference>
<protein>
    <recommendedName>
        <fullName evidence="14">Ig-like domain-containing protein</fullName>
    </recommendedName>
</protein>
<dbReference type="EMBL" id="LZPO01087336">
    <property type="protein sequence ID" value="OBS66282.1"/>
    <property type="molecule type" value="Genomic_DNA"/>
</dbReference>
<dbReference type="GO" id="GO:0002250">
    <property type="term" value="P:adaptive immune response"/>
    <property type="evidence" value="ECO:0007669"/>
    <property type="project" value="UniProtKB-KW"/>
</dbReference>
<dbReference type="InterPro" id="IPR050199">
    <property type="entry name" value="IgHV"/>
</dbReference>
<evidence type="ECO:0000256" key="6">
    <source>
        <dbReference type="ARBA" id="ARBA00023130"/>
    </source>
</evidence>
<dbReference type="AlphaFoldDB" id="A0A1A6GLS3"/>
<evidence type="ECO:0000256" key="3">
    <source>
        <dbReference type="ARBA" id="ARBA00022475"/>
    </source>
</evidence>
<comment type="caution">
    <text evidence="15">The sequence shown here is derived from an EMBL/GenBank/DDBJ whole genome shotgun (WGS) entry which is preliminary data.</text>
</comment>
<evidence type="ECO:0000256" key="12">
    <source>
        <dbReference type="SAM" id="MobiDB-lite"/>
    </source>
</evidence>
<dbReference type="InterPro" id="IPR003599">
    <property type="entry name" value="Ig_sub"/>
</dbReference>
<keyword evidence="9" id="KW-0393">Immunoglobulin domain</keyword>
<keyword evidence="7 13" id="KW-0472">Membrane</keyword>
<evidence type="ECO:0000256" key="8">
    <source>
        <dbReference type="ARBA" id="ARBA00023157"/>
    </source>
</evidence>
<evidence type="ECO:0000259" key="14">
    <source>
        <dbReference type="PROSITE" id="PS50835"/>
    </source>
</evidence>
<keyword evidence="4" id="KW-0964">Secreted</keyword>
<feature type="domain" description="Ig-like" evidence="14">
    <location>
        <begin position="128"/>
        <end position="234"/>
    </location>
</feature>
<dbReference type="SMART" id="SM00406">
    <property type="entry name" value="IGv"/>
    <property type="match status" value="2"/>
</dbReference>
<organism evidence="15 16">
    <name type="scientific">Neotoma lepida</name>
    <name type="common">Desert woodrat</name>
    <dbReference type="NCBI Taxonomy" id="56216"/>
    <lineage>
        <taxon>Eukaryota</taxon>
        <taxon>Metazoa</taxon>
        <taxon>Chordata</taxon>
        <taxon>Craniata</taxon>
        <taxon>Vertebrata</taxon>
        <taxon>Euteleostomi</taxon>
        <taxon>Mammalia</taxon>
        <taxon>Eutheria</taxon>
        <taxon>Euarchontoglires</taxon>
        <taxon>Glires</taxon>
        <taxon>Rodentia</taxon>
        <taxon>Myomorpha</taxon>
        <taxon>Muroidea</taxon>
        <taxon>Cricetidae</taxon>
        <taxon>Neotominae</taxon>
        <taxon>Neotoma</taxon>
    </lineage>
</organism>
<keyword evidence="3" id="KW-1003">Cell membrane</keyword>
<dbReference type="SUPFAM" id="SSF48726">
    <property type="entry name" value="Immunoglobulin"/>
    <property type="match status" value="2"/>
</dbReference>
<feature type="region of interest" description="Disordered" evidence="12">
    <location>
        <begin position="245"/>
        <end position="271"/>
    </location>
</feature>
<dbReference type="InterPro" id="IPR007110">
    <property type="entry name" value="Ig-like_dom"/>
</dbReference>
<evidence type="ECO:0000313" key="16">
    <source>
        <dbReference type="Proteomes" id="UP000092124"/>
    </source>
</evidence>
<dbReference type="InterPro" id="IPR036179">
    <property type="entry name" value="Ig-like_dom_sf"/>
</dbReference>
<name>A0A1A6GLS3_NEOLE</name>
<dbReference type="GO" id="GO:0005576">
    <property type="term" value="C:extracellular region"/>
    <property type="evidence" value="ECO:0007669"/>
    <property type="project" value="UniProtKB-SubCell"/>
</dbReference>
<reference evidence="15 16" key="1">
    <citation type="submission" date="2016-06" db="EMBL/GenBank/DDBJ databases">
        <title>The Draft Genome Sequence and Annotation of the Desert Woodrat Neotoma lepida.</title>
        <authorList>
            <person name="Campbell M."/>
            <person name="Oakeson K.F."/>
            <person name="Yandell M."/>
            <person name="Halpert J.R."/>
            <person name="Dearing D."/>
        </authorList>
    </citation>
    <scope>NUCLEOTIDE SEQUENCE [LARGE SCALE GENOMIC DNA]</scope>
    <source>
        <strain evidence="15">417</strain>
        <tissue evidence="15">Liver</tissue>
    </source>
</reference>
<accession>A0A1A6GLS3</accession>
<keyword evidence="5" id="KW-0391">Immunity</keyword>
<dbReference type="InterPro" id="IPR013783">
    <property type="entry name" value="Ig-like_fold"/>
</dbReference>
<dbReference type="FunFam" id="2.60.40.10:FF:002142">
    <property type="entry name" value="Immunoglobulin heavy variable 3-38 (non-functional)"/>
    <property type="match status" value="1"/>
</dbReference>
<evidence type="ECO:0000313" key="15">
    <source>
        <dbReference type="EMBL" id="OBS66282.1"/>
    </source>
</evidence>
<dbReference type="Gene3D" id="2.60.40.10">
    <property type="entry name" value="Immunoglobulins"/>
    <property type="match status" value="2"/>
</dbReference>
<evidence type="ECO:0000256" key="11">
    <source>
        <dbReference type="ARBA" id="ARBA00043265"/>
    </source>
</evidence>
<sequence length="271" mass="29973">SVSSPQSLSTQVLTMGWSWIILFLLSVTTGVHSQVQLQQSGPVLGRPGSSVKLSCKASGYTFTDYSINWVKQRPGQGLDGNTGYAQKFQGKAKLTVDKSSSTAYMELSSLTSEDSVVYYFAGDTVLQPHPECVHCEVQLVESGGGLVQPTGSLKLSCAASGFTFSDYAMSWVRQAPGKGLEWVARIRTKNNNYATYYADSVKDRFTISRDDSQSMVYLQMNNLRTEDTAMYYCTRDTVRSLQCEPRQKPPCQVPTTSRGRSAHIKPRSRHN</sequence>
<dbReference type="Proteomes" id="UP000092124">
    <property type="component" value="Unassembled WGS sequence"/>
</dbReference>
<keyword evidence="8" id="KW-1015">Disulfide bond</keyword>
<dbReference type="PANTHER" id="PTHR23266">
    <property type="entry name" value="IMMUNOGLOBULIN HEAVY CHAIN"/>
    <property type="match status" value="1"/>
</dbReference>
<evidence type="ECO:0000256" key="7">
    <source>
        <dbReference type="ARBA" id="ARBA00023136"/>
    </source>
</evidence>
<feature type="compositionally biased region" description="Basic residues" evidence="12">
    <location>
        <begin position="260"/>
        <end position="271"/>
    </location>
</feature>
<comment type="subcellular location">
    <subcellularLocation>
        <location evidence="1">Cell membrane</location>
    </subcellularLocation>
    <subcellularLocation>
        <location evidence="2">Secreted</location>
    </subcellularLocation>
</comment>
<keyword evidence="16" id="KW-1185">Reference proteome</keyword>
<evidence type="ECO:0000256" key="9">
    <source>
        <dbReference type="ARBA" id="ARBA00023319"/>
    </source>
</evidence>
<evidence type="ECO:0000256" key="4">
    <source>
        <dbReference type="ARBA" id="ARBA00022525"/>
    </source>
</evidence>
<keyword evidence="13" id="KW-0812">Transmembrane</keyword>
<dbReference type="STRING" id="56216.A0A1A6GLS3"/>
<gene>
    <name evidence="15" type="ORF">A6R68_05176</name>
</gene>
<evidence type="ECO:0000256" key="1">
    <source>
        <dbReference type="ARBA" id="ARBA00004236"/>
    </source>
</evidence>
<comment type="subunit">
    <text evidence="10">Immunoglobulins are composed of two identical heavy chains and two identical light chains; disulfide-linked.</text>
</comment>
<dbReference type="GO" id="GO:0005886">
    <property type="term" value="C:plasma membrane"/>
    <property type="evidence" value="ECO:0007669"/>
    <property type="project" value="UniProtKB-SubCell"/>
</dbReference>
<dbReference type="OrthoDB" id="9450483at2759"/>
<dbReference type="PROSITE" id="PS50835">
    <property type="entry name" value="IG_LIKE"/>
    <property type="match status" value="2"/>
</dbReference>
<feature type="domain" description="Ig-like" evidence="14">
    <location>
        <begin position="48"/>
        <end position="118"/>
    </location>
</feature>
<proteinExistence type="predicted"/>